<evidence type="ECO:0000313" key="2">
    <source>
        <dbReference type="Proteomes" id="UP000018217"/>
    </source>
</evidence>
<reference evidence="1 2" key="1">
    <citation type="journal article" date="2013" name="Syst. Appl. Microbiol.">
        <title>Phylogenetic position and virulence apparatus of the pear flower necrosis pathogen Erwinia piriflorinigrans CFBP 5888T as assessed by comparative genomics.</title>
        <authorList>
            <person name="Smits T.H."/>
            <person name="Rezzonico F."/>
            <person name="Lopez M.M."/>
            <person name="Blom J."/>
            <person name="Goesmann A."/>
            <person name="Frey J.E."/>
            <person name="Duffy B."/>
        </authorList>
    </citation>
    <scope>NUCLEOTIDE SEQUENCE [LARGE SCALE GENOMIC DNA]</scope>
    <source>
        <strain evidence="2">CFBP5888</strain>
    </source>
</reference>
<dbReference type="EMBL" id="CAHS01000021">
    <property type="protein sequence ID" value="CCG88420.1"/>
    <property type="molecule type" value="Genomic_DNA"/>
</dbReference>
<dbReference type="Proteomes" id="UP000018217">
    <property type="component" value="Unassembled WGS sequence"/>
</dbReference>
<proteinExistence type="predicted"/>
<gene>
    <name evidence="1" type="ORF">EPIR_3057</name>
</gene>
<keyword evidence="2" id="KW-1185">Reference proteome</keyword>
<accession>V5ZAX7</accession>
<evidence type="ECO:0000313" key="1">
    <source>
        <dbReference type="EMBL" id="CCG88420.1"/>
    </source>
</evidence>
<name>V5ZAX7_9GAMM</name>
<dbReference type="AlphaFoldDB" id="V5ZAX7"/>
<sequence length="37" mass="4364">MSIEYGFDFPLKFSFTQDKVQQWLYNGVNWGLNFSGV</sequence>
<protein>
    <submittedName>
        <fullName evidence="1">Uncharacterized protein</fullName>
    </submittedName>
</protein>
<organism evidence="1 2">
    <name type="scientific">Erwinia piriflorinigrans CFBP 5888</name>
    <dbReference type="NCBI Taxonomy" id="1161919"/>
    <lineage>
        <taxon>Bacteria</taxon>
        <taxon>Pseudomonadati</taxon>
        <taxon>Pseudomonadota</taxon>
        <taxon>Gammaproteobacteria</taxon>
        <taxon>Enterobacterales</taxon>
        <taxon>Erwiniaceae</taxon>
        <taxon>Erwinia</taxon>
    </lineage>
</organism>
<comment type="caution">
    <text evidence="1">The sequence shown here is derived from an EMBL/GenBank/DDBJ whole genome shotgun (WGS) entry which is preliminary data.</text>
</comment>